<proteinExistence type="predicted"/>
<sequence>MSLFTMRPAGAALLLSAALLVWPAAATALDARRILELRADSLFDEPQDSASLSVVTWQQGELQPVVFQLDPLGDADMVWFPDGELGRDRPEGEFSGADRLLLRLADAGQRAPADASLPQGRVLAEVSIQREDDSRGYFYLAQDDARRHPGRYVHHDLRSGTTVTDSYQLIVDPENELNWQYLGYQGYQGEGSIIDTLKMRMAAGFLNRHARVTLDNTNLRPTVTGHRTGPLRSVMHLETRVVIAGISVMKLHVQAYRYPDHYEAHTYAKVPGLYRRTLRAPEVAVTIDGNAQYGATVQTARGGELRGLVDGRLDDEERELIQRGLSSDESWVLFDSGRDFILLAELDVPPNLAGIPLALVYQDDLHLELTPEQFPGQLPNLGYALQGWPKEQEMRFAVRLLFDNGLQGMAPHAYAEARTRAPAMTVTAWPAPAAATSALPVEAASTPPATAPGSTRTTD</sequence>
<gene>
    <name evidence="2" type="ORF">MU846_01220</name>
</gene>
<keyword evidence="3" id="KW-1185">Reference proteome</keyword>
<evidence type="ECO:0000256" key="1">
    <source>
        <dbReference type="SAM" id="MobiDB-lite"/>
    </source>
</evidence>
<name>A0ABT0E3Q3_9GAMM</name>
<evidence type="ECO:0000313" key="3">
    <source>
        <dbReference type="Proteomes" id="UP001165524"/>
    </source>
</evidence>
<organism evidence="2 3">
    <name type="scientific">Alcanivorax quisquiliarum</name>
    <dbReference type="NCBI Taxonomy" id="2933565"/>
    <lineage>
        <taxon>Bacteria</taxon>
        <taxon>Pseudomonadati</taxon>
        <taxon>Pseudomonadota</taxon>
        <taxon>Gammaproteobacteria</taxon>
        <taxon>Oceanospirillales</taxon>
        <taxon>Alcanivoracaceae</taxon>
        <taxon>Alcanivorax</taxon>
    </lineage>
</organism>
<dbReference type="RefSeq" id="WP_246947426.1">
    <property type="nucleotide sequence ID" value="NZ_JALKII010000001.1"/>
</dbReference>
<protein>
    <submittedName>
        <fullName evidence="2">Uncharacterized protein</fullName>
    </submittedName>
</protein>
<accession>A0ABT0E3Q3</accession>
<evidence type="ECO:0000313" key="2">
    <source>
        <dbReference type="EMBL" id="MCK0536324.1"/>
    </source>
</evidence>
<comment type="caution">
    <text evidence="2">The sequence shown here is derived from an EMBL/GenBank/DDBJ whole genome shotgun (WGS) entry which is preliminary data.</text>
</comment>
<reference evidence="2" key="1">
    <citation type="submission" date="2022-04" db="EMBL/GenBank/DDBJ databases">
        <title>Alcanivorax sp. CY1518 draft genome sequence.</title>
        <authorList>
            <person name="Zhao G."/>
            <person name="An M."/>
        </authorList>
    </citation>
    <scope>NUCLEOTIDE SEQUENCE</scope>
    <source>
        <strain evidence="2">CY1518</strain>
    </source>
</reference>
<feature type="region of interest" description="Disordered" evidence="1">
    <location>
        <begin position="438"/>
        <end position="459"/>
    </location>
</feature>
<dbReference type="EMBL" id="JALKII010000001">
    <property type="protein sequence ID" value="MCK0536324.1"/>
    <property type="molecule type" value="Genomic_DNA"/>
</dbReference>
<dbReference type="Proteomes" id="UP001165524">
    <property type="component" value="Unassembled WGS sequence"/>
</dbReference>